<keyword evidence="2" id="KW-1185">Reference proteome</keyword>
<evidence type="ECO:0000313" key="2">
    <source>
        <dbReference type="Proteomes" id="UP001347796"/>
    </source>
</evidence>
<evidence type="ECO:0008006" key="3">
    <source>
        <dbReference type="Google" id="ProtNLM"/>
    </source>
</evidence>
<organism evidence="1 2">
    <name type="scientific">Patella caerulea</name>
    <name type="common">Rayed Mediterranean limpet</name>
    <dbReference type="NCBI Taxonomy" id="87958"/>
    <lineage>
        <taxon>Eukaryota</taxon>
        <taxon>Metazoa</taxon>
        <taxon>Spiralia</taxon>
        <taxon>Lophotrochozoa</taxon>
        <taxon>Mollusca</taxon>
        <taxon>Gastropoda</taxon>
        <taxon>Patellogastropoda</taxon>
        <taxon>Patelloidea</taxon>
        <taxon>Patellidae</taxon>
        <taxon>Patella</taxon>
    </lineage>
</organism>
<comment type="caution">
    <text evidence="1">The sequence shown here is derived from an EMBL/GenBank/DDBJ whole genome shotgun (WGS) entry which is preliminary data.</text>
</comment>
<dbReference type="Pfam" id="PF14777">
    <property type="entry name" value="BBIP10"/>
    <property type="match status" value="1"/>
</dbReference>
<dbReference type="GO" id="GO:0034464">
    <property type="term" value="C:BBSome"/>
    <property type="evidence" value="ECO:0007669"/>
    <property type="project" value="InterPro"/>
</dbReference>
<sequence>MSSEIKEVLPKQGVLYQEDMPTVVLCKPKLLPLKSVTLEKMEKMQKDAQDLVKKQEMEEKTIGHSNLPSFS</sequence>
<dbReference type="InterPro" id="IPR028233">
    <property type="entry name" value="BBIP10"/>
</dbReference>
<dbReference type="PANTHER" id="PTHR28596:SF1">
    <property type="entry name" value="BBSOME-INTERACTING PROTEIN 1"/>
    <property type="match status" value="1"/>
</dbReference>
<dbReference type="Proteomes" id="UP001347796">
    <property type="component" value="Unassembled WGS sequence"/>
</dbReference>
<name>A0AAN8JY09_PATCE</name>
<gene>
    <name evidence="1" type="ORF">SNE40_007600</name>
</gene>
<protein>
    <recommendedName>
        <fullName evidence="3">BBSome-interacting protein 1</fullName>
    </recommendedName>
</protein>
<dbReference type="EMBL" id="JAZGQO010000006">
    <property type="protein sequence ID" value="KAK6185346.1"/>
    <property type="molecule type" value="Genomic_DNA"/>
</dbReference>
<accession>A0AAN8JY09</accession>
<dbReference type="PANTHER" id="PTHR28596">
    <property type="entry name" value="BBSOME-INTERACTING PROTEIN 1"/>
    <property type="match status" value="1"/>
</dbReference>
<reference evidence="1 2" key="1">
    <citation type="submission" date="2024-01" db="EMBL/GenBank/DDBJ databases">
        <title>The genome of the rayed Mediterranean limpet Patella caerulea (Linnaeus, 1758).</title>
        <authorList>
            <person name="Anh-Thu Weber A."/>
            <person name="Halstead-Nussloch G."/>
        </authorList>
    </citation>
    <scope>NUCLEOTIDE SEQUENCE [LARGE SCALE GENOMIC DNA]</scope>
    <source>
        <strain evidence="1">AATW-2023a</strain>
        <tissue evidence="1">Whole specimen</tissue>
    </source>
</reference>
<dbReference type="AlphaFoldDB" id="A0AAN8JY09"/>
<evidence type="ECO:0000313" key="1">
    <source>
        <dbReference type="EMBL" id="KAK6185346.1"/>
    </source>
</evidence>
<dbReference type="GO" id="GO:0060271">
    <property type="term" value="P:cilium assembly"/>
    <property type="evidence" value="ECO:0007669"/>
    <property type="project" value="InterPro"/>
</dbReference>
<proteinExistence type="predicted"/>
<dbReference type="GO" id="GO:0097500">
    <property type="term" value="P:receptor localization to non-motile cilium"/>
    <property type="evidence" value="ECO:0007669"/>
    <property type="project" value="TreeGrafter"/>
</dbReference>